<comment type="caution">
    <text evidence="5">The sequence shown here is derived from an EMBL/GenBank/DDBJ whole genome shotgun (WGS) entry which is preliminary data.</text>
</comment>
<dbReference type="InterPro" id="IPR029063">
    <property type="entry name" value="SAM-dependent_MTases_sf"/>
</dbReference>
<evidence type="ECO:0000256" key="1">
    <source>
        <dbReference type="ARBA" id="ARBA00022603"/>
    </source>
</evidence>
<dbReference type="GO" id="GO:0032259">
    <property type="term" value="P:methylation"/>
    <property type="evidence" value="ECO:0007669"/>
    <property type="project" value="UniProtKB-KW"/>
</dbReference>
<accession>A0ABD5Y0D4</accession>
<evidence type="ECO:0000259" key="4">
    <source>
        <dbReference type="Pfam" id="PF13649"/>
    </source>
</evidence>
<proteinExistence type="predicted"/>
<dbReference type="PANTHER" id="PTHR43861">
    <property type="entry name" value="TRANS-ACONITATE 2-METHYLTRANSFERASE-RELATED"/>
    <property type="match status" value="1"/>
</dbReference>
<dbReference type="GeneID" id="78821149"/>
<dbReference type="Proteomes" id="UP001596432">
    <property type="component" value="Unassembled WGS sequence"/>
</dbReference>
<evidence type="ECO:0000313" key="5">
    <source>
        <dbReference type="EMBL" id="MFC7140843.1"/>
    </source>
</evidence>
<dbReference type="CDD" id="cd02440">
    <property type="entry name" value="AdoMet_MTases"/>
    <property type="match status" value="1"/>
</dbReference>
<dbReference type="Gene3D" id="3.40.50.150">
    <property type="entry name" value="Vaccinia Virus protein VP39"/>
    <property type="match status" value="1"/>
</dbReference>
<reference evidence="5 6" key="1">
    <citation type="journal article" date="2019" name="Int. J. Syst. Evol. Microbiol.">
        <title>The Global Catalogue of Microorganisms (GCM) 10K type strain sequencing project: providing services to taxonomists for standard genome sequencing and annotation.</title>
        <authorList>
            <consortium name="The Broad Institute Genomics Platform"/>
            <consortium name="The Broad Institute Genome Sequencing Center for Infectious Disease"/>
            <person name="Wu L."/>
            <person name="Ma J."/>
        </authorList>
    </citation>
    <scope>NUCLEOTIDE SEQUENCE [LARGE SCALE GENOMIC DNA]</scope>
    <source>
        <strain evidence="5 6">XZYJT29</strain>
    </source>
</reference>
<dbReference type="EMBL" id="JBHTAS010000001">
    <property type="protein sequence ID" value="MFC7140843.1"/>
    <property type="molecule type" value="Genomic_DNA"/>
</dbReference>
<name>A0ABD5Y0D4_9EURY</name>
<feature type="domain" description="Methyltransferase" evidence="4">
    <location>
        <begin position="57"/>
        <end position="149"/>
    </location>
</feature>
<protein>
    <submittedName>
        <fullName evidence="5">Methyltransferase domain-containing protein</fullName>
    </submittedName>
</protein>
<dbReference type="GO" id="GO:0008168">
    <property type="term" value="F:methyltransferase activity"/>
    <property type="evidence" value="ECO:0007669"/>
    <property type="project" value="UniProtKB-KW"/>
</dbReference>
<dbReference type="Pfam" id="PF13649">
    <property type="entry name" value="Methyltransf_25"/>
    <property type="match status" value="1"/>
</dbReference>
<evidence type="ECO:0000256" key="3">
    <source>
        <dbReference type="SAM" id="MobiDB-lite"/>
    </source>
</evidence>
<dbReference type="SUPFAM" id="SSF53335">
    <property type="entry name" value="S-adenosyl-L-methionine-dependent methyltransferases"/>
    <property type="match status" value="1"/>
</dbReference>
<evidence type="ECO:0000313" key="6">
    <source>
        <dbReference type="Proteomes" id="UP001596432"/>
    </source>
</evidence>
<dbReference type="InterPro" id="IPR041698">
    <property type="entry name" value="Methyltransf_25"/>
</dbReference>
<keyword evidence="6" id="KW-1185">Reference proteome</keyword>
<dbReference type="PANTHER" id="PTHR43861:SF1">
    <property type="entry name" value="TRANS-ACONITATE 2-METHYLTRANSFERASE"/>
    <property type="match status" value="1"/>
</dbReference>
<dbReference type="RefSeq" id="WP_274321930.1">
    <property type="nucleotide sequence ID" value="NZ_CP118158.1"/>
</dbReference>
<evidence type="ECO:0000256" key="2">
    <source>
        <dbReference type="ARBA" id="ARBA00022679"/>
    </source>
</evidence>
<keyword evidence="1 5" id="KW-0489">Methyltransferase</keyword>
<gene>
    <name evidence="5" type="ORF">ACFQMA_13550</name>
</gene>
<dbReference type="AlphaFoldDB" id="A0ABD5Y0D4"/>
<sequence>MADDAADDSISHASGDAARADISNDWDPDAYDRDTGFVHEYGGSVVDLLDPDPGERVLDLGCGTGHLTAEIADAVGESGSAVGVDQSPEMVEQARETYPDLRFEVADARTYSPDERFDAVFSNAALHWIPEADQPAVAERVRESLAPGGRFVGEMGGVGNVATVVDATVAELRERGYDAANPWHFPTVGEHAAVLESAGFEVRLARLFDRPTELEGGADGLARWLDVFGDSLFAALDDGEKADVVSAVEARVRDDLFDPNAGDDGVWTADYRRLRFVAVRE</sequence>
<organism evidence="5 6">
    <name type="scientific">Halosimplex aquaticum</name>
    <dbReference type="NCBI Taxonomy" id="3026162"/>
    <lineage>
        <taxon>Archaea</taxon>
        <taxon>Methanobacteriati</taxon>
        <taxon>Methanobacteriota</taxon>
        <taxon>Stenosarchaea group</taxon>
        <taxon>Halobacteria</taxon>
        <taxon>Halobacteriales</taxon>
        <taxon>Haloarculaceae</taxon>
        <taxon>Halosimplex</taxon>
    </lineage>
</organism>
<keyword evidence="2" id="KW-0808">Transferase</keyword>
<feature type="region of interest" description="Disordered" evidence="3">
    <location>
        <begin position="1"/>
        <end position="26"/>
    </location>
</feature>